<evidence type="ECO:0000313" key="2">
    <source>
        <dbReference type="EMBL" id="KAK3343748.1"/>
    </source>
</evidence>
<feature type="transmembrane region" description="Helical" evidence="1">
    <location>
        <begin position="32"/>
        <end position="54"/>
    </location>
</feature>
<keyword evidence="1" id="KW-0812">Transmembrane</keyword>
<keyword evidence="3" id="KW-1185">Reference proteome</keyword>
<dbReference type="Proteomes" id="UP001275084">
    <property type="component" value="Unassembled WGS sequence"/>
</dbReference>
<feature type="transmembrane region" description="Helical" evidence="1">
    <location>
        <begin position="66"/>
        <end position="85"/>
    </location>
</feature>
<comment type="caution">
    <text evidence="2">The sequence shown here is derived from an EMBL/GenBank/DDBJ whole genome shotgun (WGS) entry which is preliminary data.</text>
</comment>
<name>A0AAJ0H921_9PEZI</name>
<evidence type="ECO:0000256" key="1">
    <source>
        <dbReference type="SAM" id="Phobius"/>
    </source>
</evidence>
<reference evidence="2" key="2">
    <citation type="submission" date="2023-06" db="EMBL/GenBank/DDBJ databases">
        <authorList>
            <consortium name="Lawrence Berkeley National Laboratory"/>
            <person name="Haridas S."/>
            <person name="Hensen N."/>
            <person name="Bonometti L."/>
            <person name="Westerberg I."/>
            <person name="Brannstrom I.O."/>
            <person name="Guillou S."/>
            <person name="Cros-Aarteil S."/>
            <person name="Calhoun S."/>
            <person name="Kuo A."/>
            <person name="Mondo S."/>
            <person name="Pangilinan J."/>
            <person name="Riley R."/>
            <person name="Labutti K."/>
            <person name="Andreopoulos B."/>
            <person name="Lipzen A."/>
            <person name="Chen C."/>
            <person name="Yanf M."/>
            <person name="Daum C."/>
            <person name="Ng V."/>
            <person name="Clum A."/>
            <person name="Steindorff A."/>
            <person name="Ohm R."/>
            <person name="Martin F."/>
            <person name="Silar P."/>
            <person name="Natvig D."/>
            <person name="Lalanne C."/>
            <person name="Gautier V."/>
            <person name="Ament-Velasquez S.L."/>
            <person name="Kruys A."/>
            <person name="Hutchinson M.I."/>
            <person name="Powell A.J."/>
            <person name="Barry K."/>
            <person name="Miller A.N."/>
            <person name="Grigoriev I.V."/>
            <person name="Debuchy R."/>
            <person name="Gladieux P."/>
            <person name="Thoren M.H."/>
            <person name="Johannesson H."/>
        </authorList>
    </citation>
    <scope>NUCLEOTIDE SEQUENCE</scope>
    <source>
        <strain evidence="2">CBS 955.72</strain>
    </source>
</reference>
<evidence type="ECO:0000313" key="3">
    <source>
        <dbReference type="Proteomes" id="UP001275084"/>
    </source>
</evidence>
<organism evidence="2 3">
    <name type="scientific">Lasiosphaeria hispida</name>
    <dbReference type="NCBI Taxonomy" id="260671"/>
    <lineage>
        <taxon>Eukaryota</taxon>
        <taxon>Fungi</taxon>
        <taxon>Dikarya</taxon>
        <taxon>Ascomycota</taxon>
        <taxon>Pezizomycotina</taxon>
        <taxon>Sordariomycetes</taxon>
        <taxon>Sordariomycetidae</taxon>
        <taxon>Sordariales</taxon>
        <taxon>Lasiosphaeriaceae</taxon>
        <taxon>Lasiosphaeria</taxon>
    </lineage>
</organism>
<dbReference type="EMBL" id="JAUIQD010000007">
    <property type="protein sequence ID" value="KAK3343748.1"/>
    <property type="molecule type" value="Genomic_DNA"/>
</dbReference>
<protein>
    <submittedName>
        <fullName evidence="2">Uncharacterized protein</fullName>
    </submittedName>
</protein>
<dbReference type="AlphaFoldDB" id="A0AAJ0H921"/>
<keyword evidence="1" id="KW-0472">Membrane</keyword>
<sequence>MPSLPRRITGSPSSKVIVVAFKIRKGAVFRTVLWGLALSLSLGILVGIVVGYSTSSGSNGIQAGSGVFGVIALLISVPLVVVSWIDK</sequence>
<reference evidence="2" key="1">
    <citation type="journal article" date="2023" name="Mol. Phylogenet. Evol.">
        <title>Genome-scale phylogeny and comparative genomics of the fungal order Sordariales.</title>
        <authorList>
            <person name="Hensen N."/>
            <person name="Bonometti L."/>
            <person name="Westerberg I."/>
            <person name="Brannstrom I.O."/>
            <person name="Guillou S."/>
            <person name="Cros-Aarteil S."/>
            <person name="Calhoun S."/>
            <person name="Haridas S."/>
            <person name="Kuo A."/>
            <person name="Mondo S."/>
            <person name="Pangilinan J."/>
            <person name="Riley R."/>
            <person name="LaButti K."/>
            <person name="Andreopoulos B."/>
            <person name="Lipzen A."/>
            <person name="Chen C."/>
            <person name="Yan M."/>
            <person name="Daum C."/>
            <person name="Ng V."/>
            <person name="Clum A."/>
            <person name="Steindorff A."/>
            <person name="Ohm R.A."/>
            <person name="Martin F."/>
            <person name="Silar P."/>
            <person name="Natvig D.O."/>
            <person name="Lalanne C."/>
            <person name="Gautier V."/>
            <person name="Ament-Velasquez S.L."/>
            <person name="Kruys A."/>
            <person name="Hutchinson M.I."/>
            <person name="Powell A.J."/>
            <person name="Barry K."/>
            <person name="Miller A.N."/>
            <person name="Grigoriev I.V."/>
            <person name="Debuchy R."/>
            <person name="Gladieux P."/>
            <person name="Hiltunen Thoren M."/>
            <person name="Johannesson H."/>
        </authorList>
    </citation>
    <scope>NUCLEOTIDE SEQUENCE</scope>
    <source>
        <strain evidence="2">CBS 955.72</strain>
    </source>
</reference>
<proteinExistence type="predicted"/>
<keyword evidence="1" id="KW-1133">Transmembrane helix</keyword>
<gene>
    <name evidence="2" type="ORF">B0T25DRAFT_555074</name>
</gene>
<accession>A0AAJ0H921</accession>